<comment type="caution">
    <text evidence="2">The sequence shown here is derived from an EMBL/GenBank/DDBJ whole genome shotgun (WGS) entry which is preliminary data.</text>
</comment>
<dbReference type="STRING" id="983506.L8WY61"/>
<proteinExistence type="predicted"/>
<dbReference type="PANTHER" id="PTHR34286">
    <property type="entry name" value="TRANSMEMBRANE PROTEIN"/>
    <property type="match status" value="1"/>
</dbReference>
<name>L8WY61_THACA</name>
<gene>
    <name evidence="2" type="ORF">AG1IA_03023</name>
</gene>
<evidence type="ECO:0000256" key="1">
    <source>
        <dbReference type="SAM" id="Phobius"/>
    </source>
</evidence>
<keyword evidence="1" id="KW-1133">Transmembrane helix</keyword>
<dbReference type="PANTHER" id="PTHR34286:SF1">
    <property type="entry name" value="TRANSMEMBRANE PROTEIN"/>
    <property type="match status" value="1"/>
</dbReference>
<dbReference type="HOGENOM" id="CLU_1939550_0_0_1"/>
<evidence type="ECO:0000313" key="3">
    <source>
        <dbReference type="Proteomes" id="UP000011668"/>
    </source>
</evidence>
<protein>
    <submittedName>
        <fullName evidence="2">Uncharacterized protein</fullName>
    </submittedName>
</protein>
<accession>L8WY61</accession>
<reference evidence="2 3" key="1">
    <citation type="journal article" date="2013" name="Nat. Commun.">
        <title>The evolution and pathogenic mechanisms of the rice sheath blight pathogen.</title>
        <authorList>
            <person name="Zheng A."/>
            <person name="Lin R."/>
            <person name="Xu L."/>
            <person name="Qin P."/>
            <person name="Tang C."/>
            <person name="Ai P."/>
            <person name="Zhang D."/>
            <person name="Liu Y."/>
            <person name="Sun Z."/>
            <person name="Feng H."/>
            <person name="Wang Y."/>
            <person name="Chen Y."/>
            <person name="Liang X."/>
            <person name="Fu R."/>
            <person name="Li Q."/>
            <person name="Zhang J."/>
            <person name="Yu X."/>
            <person name="Xie Z."/>
            <person name="Ding L."/>
            <person name="Guan P."/>
            <person name="Tang J."/>
            <person name="Liang Y."/>
            <person name="Wang S."/>
            <person name="Deng Q."/>
            <person name="Li S."/>
            <person name="Zhu J."/>
            <person name="Wang L."/>
            <person name="Liu H."/>
            <person name="Li P."/>
        </authorList>
    </citation>
    <scope>NUCLEOTIDE SEQUENCE [LARGE SCALE GENOMIC DNA]</scope>
    <source>
        <strain evidence="3">AG-1 IA</strain>
    </source>
</reference>
<keyword evidence="1" id="KW-0812">Transmembrane</keyword>
<evidence type="ECO:0000313" key="2">
    <source>
        <dbReference type="EMBL" id="ELU42945.1"/>
    </source>
</evidence>
<keyword evidence="1" id="KW-0472">Membrane</keyword>
<dbReference type="OrthoDB" id="2100988at2759"/>
<keyword evidence="3" id="KW-1185">Reference proteome</keyword>
<feature type="transmembrane region" description="Helical" evidence="1">
    <location>
        <begin position="29"/>
        <end position="48"/>
    </location>
</feature>
<organism evidence="2 3">
    <name type="scientific">Thanatephorus cucumeris (strain AG1-IA)</name>
    <name type="common">Rice sheath blight fungus</name>
    <name type="synonym">Rhizoctonia solani</name>
    <dbReference type="NCBI Taxonomy" id="983506"/>
    <lineage>
        <taxon>Eukaryota</taxon>
        <taxon>Fungi</taxon>
        <taxon>Dikarya</taxon>
        <taxon>Basidiomycota</taxon>
        <taxon>Agaricomycotina</taxon>
        <taxon>Agaricomycetes</taxon>
        <taxon>Cantharellales</taxon>
        <taxon>Ceratobasidiaceae</taxon>
        <taxon>Rhizoctonia</taxon>
        <taxon>Rhizoctonia solani AG-1</taxon>
    </lineage>
</organism>
<dbReference type="EMBL" id="AFRT01000678">
    <property type="protein sequence ID" value="ELU42945.1"/>
    <property type="molecule type" value="Genomic_DNA"/>
</dbReference>
<sequence>MTSGGGGQYPYPKHVWTPSGGWWTRPHNWVANTAIATAGIAALTYGVWQHSAKVEQRHAEPVKWIPSIGPENSKKGNWVLKTRTLEIILSYDYANQSIFLDALALCVCVSVRGGSARRLGDSDRPRKRTT</sequence>
<dbReference type="Proteomes" id="UP000011668">
    <property type="component" value="Unassembled WGS sequence"/>
</dbReference>
<dbReference type="AlphaFoldDB" id="L8WY61"/>